<protein>
    <submittedName>
        <fullName evidence="3">Uncharacterized protein</fullName>
    </submittedName>
</protein>
<dbReference type="Proteomes" id="UP000198348">
    <property type="component" value="Unassembled WGS sequence"/>
</dbReference>
<name>A0A239AXU9_9PSEU</name>
<keyword evidence="2" id="KW-0472">Membrane</keyword>
<feature type="transmembrane region" description="Helical" evidence="2">
    <location>
        <begin position="12"/>
        <end position="32"/>
    </location>
</feature>
<accession>A0A239AXU9</accession>
<sequence>TASSVAALREFGLVLAGAVALAFTAAHITVRLTSTQAMPPRFTPRLPRTQRERIHEAPHDGDTAD</sequence>
<proteinExistence type="predicted"/>
<gene>
    <name evidence="3" type="ORF">SAMN06265360_1661</name>
</gene>
<feature type="region of interest" description="Disordered" evidence="1">
    <location>
        <begin position="37"/>
        <end position="65"/>
    </location>
</feature>
<keyword evidence="2" id="KW-1133">Transmembrane helix</keyword>
<feature type="non-terminal residue" evidence="3">
    <location>
        <position position="1"/>
    </location>
</feature>
<evidence type="ECO:0000313" key="4">
    <source>
        <dbReference type="Proteomes" id="UP000198348"/>
    </source>
</evidence>
<evidence type="ECO:0000313" key="3">
    <source>
        <dbReference type="EMBL" id="SNR99793.1"/>
    </source>
</evidence>
<dbReference type="AlphaFoldDB" id="A0A239AXU9"/>
<organism evidence="3 4">
    <name type="scientific">Haloechinothrix alba</name>
    <dbReference type="NCBI Taxonomy" id="664784"/>
    <lineage>
        <taxon>Bacteria</taxon>
        <taxon>Bacillati</taxon>
        <taxon>Actinomycetota</taxon>
        <taxon>Actinomycetes</taxon>
        <taxon>Pseudonocardiales</taxon>
        <taxon>Pseudonocardiaceae</taxon>
        <taxon>Haloechinothrix</taxon>
    </lineage>
</organism>
<feature type="compositionally biased region" description="Basic and acidic residues" evidence="1">
    <location>
        <begin position="49"/>
        <end position="65"/>
    </location>
</feature>
<evidence type="ECO:0000256" key="2">
    <source>
        <dbReference type="SAM" id="Phobius"/>
    </source>
</evidence>
<keyword evidence="2" id="KW-0812">Transmembrane</keyword>
<dbReference type="RefSeq" id="WP_217898700.1">
    <property type="nucleotide sequence ID" value="NZ_FZNW01000066.1"/>
</dbReference>
<keyword evidence="4" id="KW-1185">Reference proteome</keyword>
<reference evidence="3 4" key="1">
    <citation type="submission" date="2017-06" db="EMBL/GenBank/DDBJ databases">
        <authorList>
            <person name="Kim H.J."/>
            <person name="Triplett B.A."/>
        </authorList>
    </citation>
    <scope>NUCLEOTIDE SEQUENCE [LARGE SCALE GENOMIC DNA]</scope>
    <source>
        <strain evidence="3 4">DSM 45207</strain>
    </source>
</reference>
<dbReference type="EMBL" id="FZNW01000066">
    <property type="protein sequence ID" value="SNR99793.1"/>
    <property type="molecule type" value="Genomic_DNA"/>
</dbReference>
<evidence type="ECO:0000256" key="1">
    <source>
        <dbReference type="SAM" id="MobiDB-lite"/>
    </source>
</evidence>